<dbReference type="RefSeq" id="WP_216562962.1">
    <property type="nucleotide sequence ID" value="NZ_JAHLOH010000056.1"/>
</dbReference>
<dbReference type="PANTHER" id="PTHR10885">
    <property type="entry name" value="ISOPENTENYL-DIPHOSPHATE DELTA-ISOMERASE"/>
    <property type="match status" value="1"/>
</dbReference>
<evidence type="ECO:0000313" key="3">
    <source>
        <dbReference type="Proteomes" id="UP001524478"/>
    </source>
</evidence>
<dbReference type="EMBL" id="JANGAC010000002">
    <property type="protein sequence ID" value="MCQ4922150.1"/>
    <property type="molecule type" value="Genomic_DNA"/>
</dbReference>
<protein>
    <submittedName>
        <fullName evidence="2">NUDIX domain-containing protein</fullName>
    </submittedName>
</protein>
<sequence length="206" mass="24292">MENEQSKIFDEYRNQIGVATRKDIHRFGYWHETFNCWFISKENETDYLYLQLRSNIKKDYPNLLDTTVAGHLLANETVQDGVREITEEIGIDISFQELIPLGIIAHCIVSEDLIDKEIANIFLYKSEKSFDNFTLQEEEVSGIVKTKFKHFAELWLDERETIKIKGFLIKKDGEKVLIDENVGKNKFVPYQIKFYKTLIEKIKEKI</sequence>
<organism evidence="2 3">
    <name type="scientific">Tissierella carlieri</name>
    <dbReference type="NCBI Taxonomy" id="689904"/>
    <lineage>
        <taxon>Bacteria</taxon>
        <taxon>Bacillati</taxon>
        <taxon>Bacillota</taxon>
        <taxon>Tissierellia</taxon>
        <taxon>Tissierellales</taxon>
        <taxon>Tissierellaceae</taxon>
        <taxon>Tissierella</taxon>
    </lineage>
</organism>
<dbReference type="PROSITE" id="PS51462">
    <property type="entry name" value="NUDIX"/>
    <property type="match status" value="1"/>
</dbReference>
<feature type="domain" description="Nudix hydrolase" evidence="1">
    <location>
        <begin position="29"/>
        <end position="169"/>
    </location>
</feature>
<gene>
    <name evidence="2" type="ORF">NE686_03580</name>
</gene>
<evidence type="ECO:0000313" key="2">
    <source>
        <dbReference type="EMBL" id="MCQ4922150.1"/>
    </source>
</evidence>
<reference evidence="2 3" key="1">
    <citation type="submission" date="2022-06" db="EMBL/GenBank/DDBJ databases">
        <title>Isolation of gut microbiota from human fecal samples.</title>
        <authorList>
            <person name="Pamer E.G."/>
            <person name="Barat B."/>
            <person name="Waligurski E."/>
            <person name="Medina S."/>
            <person name="Paddock L."/>
            <person name="Mostad J."/>
        </authorList>
    </citation>
    <scope>NUCLEOTIDE SEQUENCE [LARGE SCALE GENOMIC DNA]</scope>
    <source>
        <strain evidence="2 3">DFI.7.95</strain>
    </source>
</reference>
<name>A0ABT1S6P7_9FIRM</name>
<keyword evidence="3" id="KW-1185">Reference proteome</keyword>
<proteinExistence type="predicted"/>
<accession>A0ABT1S6P7</accession>
<evidence type="ECO:0000259" key="1">
    <source>
        <dbReference type="PROSITE" id="PS51462"/>
    </source>
</evidence>
<dbReference type="InterPro" id="IPR000086">
    <property type="entry name" value="NUDIX_hydrolase_dom"/>
</dbReference>
<dbReference type="CDD" id="cd04692">
    <property type="entry name" value="NUDIX_Hydrolase"/>
    <property type="match status" value="1"/>
</dbReference>
<dbReference type="Proteomes" id="UP001524478">
    <property type="component" value="Unassembled WGS sequence"/>
</dbReference>
<comment type="caution">
    <text evidence="2">The sequence shown here is derived from an EMBL/GenBank/DDBJ whole genome shotgun (WGS) entry which is preliminary data.</text>
</comment>
<dbReference type="PANTHER" id="PTHR10885:SF0">
    <property type="entry name" value="ISOPENTENYL-DIPHOSPHATE DELTA-ISOMERASE"/>
    <property type="match status" value="1"/>
</dbReference>